<accession>A0A812XLN0</accession>
<reference evidence="2" key="1">
    <citation type="submission" date="2021-02" db="EMBL/GenBank/DDBJ databases">
        <authorList>
            <person name="Dougan E. K."/>
            <person name="Rhodes N."/>
            <person name="Thang M."/>
            <person name="Chan C."/>
        </authorList>
    </citation>
    <scope>NUCLEOTIDE SEQUENCE</scope>
</reference>
<evidence type="ECO:0000313" key="2">
    <source>
        <dbReference type="EMBL" id="CAE7731368.1"/>
    </source>
</evidence>
<protein>
    <submittedName>
        <fullName evidence="2">Dmxl2 protein</fullName>
    </submittedName>
</protein>
<evidence type="ECO:0000313" key="3">
    <source>
        <dbReference type="Proteomes" id="UP000649617"/>
    </source>
</evidence>
<dbReference type="EMBL" id="CAJNIZ010045839">
    <property type="protein sequence ID" value="CAE7731368.1"/>
    <property type="molecule type" value="Genomic_DNA"/>
</dbReference>
<name>A0A812XLN0_SYMPI</name>
<proteinExistence type="predicted"/>
<organism evidence="2 3">
    <name type="scientific">Symbiodinium pilosum</name>
    <name type="common">Dinoflagellate</name>
    <dbReference type="NCBI Taxonomy" id="2952"/>
    <lineage>
        <taxon>Eukaryota</taxon>
        <taxon>Sar</taxon>
        <taxon>Alveolata</taxon>
        <taxon>Dinophyceae</taxon>
        <taxon>Suessiales</taxon>
        <taxon>Symbiodiniaceae</taxon>
        <taxon>Symbiodinium</taxon>
    </lineage>
</organism>
<dbReference type="Proteomes" id="UP000649617">
    <property type="component" value="Unassembled WGS sequence"/>
</dbReference>
<sequence>MRRQNSLQEATDTLVDELLRTAVAATAEAPNRAVKRRVRQRLHKKLGAVLNKQEFEVAMERFHVAAEAQRVRQDEAARTQRRGTGPVNRAPIGAAPTRPAQASPSQVVAVPVWMVQPLGAQMAPAPGPRLGQVGQVQMPQVQQMPRWNCGMTVCAVQDVRQFQEQVQVPEATVPIGQKPQAPMAQMPYVNNAYFAPQDDFDLGPNQGFRFQRTVSEGAGCDSMQSTGPAANLPVQRTFIQFSNQDGSQRRSRSQ</sequence>
<dbReference type="AlphaFoldDB" id="A0A812XLN0"/>
<feature type="region of interest" description="Disordered" evidence="1">
    <location>
        <begin position="70"/>
        <end position="103"/>
    </location>
</feature>
<dbReference type="OrthoDB" id="440839at2759"/>
<evidence type="ECO:0000256" key="1">
    <source>
        <dbReference type="SAM" id="MobiDB-lite"/>
    </source>
</evidence>
<keyword evidence="3" id="KW-1185">Reference proteome</keyword>
<comment type="caution">
    <text evidence="2">The sequence shown here is derived from an EMBL/GenBank/DDBJ whole genome shotgun (WGS) entry which is preliminary data.</text>
</comment>
<gene>
    <name evidence="2" type="primary">Dmxl2</name>
    <name evidence="2" type="ORF">SPIL2461_LOCUS20988</name>
</gene>